<dbReference type="GO" id="GO:0005694">
    <property type="term" value="C:chromosome"/>
    <property type="evidence" value="ECO:0007669"/>
    <property type="project" value="TreeGrafter"/>
</dbReference>
<sequence length="340" mass="37677">MSKRTQSIRSLFAAESGSASAEGLRPPVERVASGAVRSLKDTFSEVERDYEELKRQVSSGAVPVELDTELLDPSPFADRFADQDLAAVEALKTSFQEHGQEIPILVRVHPTSPGRYQIAYGHRRAKAASDLGLKVKAYVRELDDDRLIVAQGVENSAREDLTFIERATFALRLEDGGFQRTLIQTALSVDRQEASKLVTVARAVPQWIVTAIGRAPKVGRPRWQELAELLKETGAETKIRKAIEHATFRHKDSDERFAVVLRAAKAKNEASSAPTNRTLVAKLSDGTEIARLAVSGKSCKIQLDRTRDEDFASFVMQQLPELYSSFKNQTQSPSKETEGR</sequence>
<dbReference type="AlphaFoldDB" id="A0A285V386"/>
<dbReference type="PANTHER" id="PTHR33375:SF1">
    <property type="entry name" value="CHROMOSOME-PARTITIONING PROTEIN PARB-RELATED"/>
    <property type="match status" value="1"/>
</dbReference>
<dbReference type="NCBIfam" id="TIGR00180">
    <property type="entry name" value="parB_part"/>
    <property type="match status" value="1"/>
</dbReference>
<comment type="similarity">
    <text evidence="1">Belongs to the ParB family.</text>
</comment>
<keyword evidence="5" id="KW-1185">Reference proteome</keyword>
<dbReference type="Gene3D" id="1.10.10.2830">
    <property type="match status" value="1"/>
</dbReference>
<dbReference type="InterPro" id="IPR017819">
    <property type="entry name" value="Plasmid_partition_RepB"/>
</dbReference>
<name>A0A285V386_9HYPH</name>
<evidence type="ECO:0000259" key="3">
    <source>
        <dbReference type="SMART" id="SM00470"/>
    </source>
</evidence>
<dbReference type="GO" id="GO:0003677">
    <property type="term" value="F:DNA binding"/>
    <property type="evidence" value="ECO:0007669"/>
    <property type="project" value="InterPro"/>
</dbReference>
<dbReference type="SUPFAM" id="SSF110849">
    <property type="entry name" value="ParB/Sulfiredoxin"/>
    <property type="match status" value="1"/>
</dbReference>
<protein>
    <submittedName>
        <fullName evidence="4">ParB family chromosome partitioning protein</fullName>
    </submittedName>
</protein>
<dbReference type="InterPro" id="IPR050336">
    <property type="entry name" value="Chromosome_partition/occlusion"/>
</dbReference>
<feature type="compositionally biased region" description="Low complexity" evidence="2">
    <location>
        <begin position="13"/>
        <end position="23"/>
    </location>
</feature>
<accession>A0A285V386</accession>
<dbReference type="Gene3D" id="3.90.1530.30">
    <property type="match status" value="1"/>
</dbReference>
<organism evidence="4 5">
    <name type="scientific">Rhizobium subbaraonis</name>
    <dbReference type="NCBI Taxonomy" id="908946"/>
    <lineage>
        <taxon>Bacteria</taxon>
        <taxon>Pseudomonadati</taxon>
        <taxon>Pseudomonadota</taxon>
        <taxon>Alphaproteobacteria</taxon>
        <taxon>Hyphomicrobiales</taxon>
        <taxon>Rhizobiaceae</taxon>
        <taxon>Rhizobium/Agrobacterium group</taxon>
        <taxon>Rhizobium</taxon>
    </lineage>
</organism>
<evidence type="ECO:0000313" key="5">
    <source>
        <dbReference type="Proteomes" id="UP000219167"/>
    </source>
</evidence>
<dbReference type="Pfam" id="PF07506">
    <property type="entry name" value="RepB"/>
    <property type="match status" value="1"/>
</dbReference>
<proteinExistence type="inferred from homology"/>
<dbReference type="EMBL" id="OBQD01000036">
    <property type="protein sequence ID" value="SOC48058.1"/>
    <property type="molecule type" value="Genomic_DNA"/>
</dbReference>
<dbReference type="NCBIfam" id="TIGR03454">
    <property type="entry name" value="partition_RepB"/>
    <property type="match status" value="1"/>
</dbReference>
<dbReference type="CDD" id="cd16405">
    <property type="entry name" value="RepB_like_N"/>
    <property type="match status" value="1"/>
</dbReference>
<evidence type="ECO:0000313" key="4">
    <source>
        <dbReference type="EMBL" id="SOC48058.1"/>
    </source>
</evidence>
<dbReference type="InterPro" id="IPR003115">
    <property type="entry name" value="ParB_N"/>
</dbReference>
<dbReference type="Pfam" id="PF02195">
    <property type="entry name" value="ParB_N"/>
    <property type="match status" value="1"/>
</dbReference>
<dbReference type="InterPro" id="IPR036086">
    <property type="entry name" value="ParB/Sulfiredoxin_sf"/>
</dbReference>
<evidence type="ECO:0000256" key="2">
    <source>
        <dbReference type="SAM" id="MobiDB-lite"/>
    </source>
</evidence>
<dbReference type="OrthoDB" id="7908920at2"/>
<reference evidence="4 5" key="1">
    <citation type="submission" date="2017-08" db="EMBL/GenBank/DDBJ databases">
        <authorList>
            <person name="de Groot N.N."/>
        </authorList>
    </citation>
    <scope>NUCLEOTIDE SEQUENCE [LARGE SCALE GENOMIC DNA]</scope>
    <source>
        <strain evidence="4 5">JC85</strain>
    </source>
</reference>
<dbReference type="InterPro" id="IPR004437">
    <property type="entry name" value="ParB/RepB/Spo0J"/>
</dbReference>
<dbReference type="Proteomes" id="UP000219167">
    <property type="component" value="Unassembled WGS sequence"/>
</dbReference>
<dbReference type="InterPro" id="IPR037972">
    <property type="entry name" value="RepB_N"/>
</dbReference>
<dbReference type="InterPro" id="IPR011111">
    <property type="entry name" value="Plasmid_RepB"/>
</dbReference>
<dbReference type="GO" id="GO:0007059">
    <property type="term" value="P:chromosome segregation"/>
    <property type="evidence" value="ECO:0007669"/>
    <property type="project" value="TreeGrafter"/>
</dbReference>
<dbReference type="RefSeq" id="WP_097143215.1">
    <property type="nucleotide sequence ID" value="NZ_OBQD01000036.1"/>
</dbReference>
<evidence type="ECO:0000256" key="1">
    <source>
        <dbReference type="ARBA" id="ARBA00006295"/>
    </source>
</evidence>
<gene>
    <name evidence="4" type="ORF">SAMN05892877_13634</name>
</gene>
<feature type="region of interest" description="Disordered" evidence="2">
    <location>
        <begin position="1"/>
        <end position="26"/>
    </location>
</feature>
<dbReference type="PANTHER" id="PTHR33375">
    <property type="entry name" value="CHROMOSOME-PARTITIONING PROTEIN PARB-RELATED"/>
    <property type="match status" value="1"/>
</dbReference>
<feature type="domain" description="ParB-like N-terminal" evidence="3">
    <location>
        <begin position="64"/>
        <end position="156"/>
    </location>
</feature>
<dbReference type="SMART" id="SM00470">
    <property type="entry name" value="ParB"/>
    <property type="match status" value="1"/>
</dbReference>